<dbReference type="GeneID" id="6013263"/>
<dbReference type="HOGENOM" id="CLU_844720_0_0_1"/>
<evidence type="ECO:0000313" key="2">
    <source>
        <dbReference type="Proteomes" id="UP000001861"/>
    </source>
</evidence>
<dbReference type="AlphaFoldDB" id="A8NVH1"/>
<dbReference type="InParanoid" id="A8NVH1"/>
<comment type="caution">
    <text evidence="1">The sequence shown here is derived from an EMBL/GenBank/DDBJ whole genome shotgun (WGS) entry which is preliminary data.</text>
</comment>
<gene>
    <name evidence="1" type="ORF">CC1G_08097</name>
</gene>
<dbReference type="VEuPathDB" id="FungiDB:CC1G_08097"/>
<keyword evidence="2" id="KW-1185">Reference proteome</keyword>
<reference evidence="1 2" key="1">
    <citation type="journal article" date="2010" name="Proc. Natl. Acad. Sci. U.S.A.">
        <title>Insights into evolution of multicellular fungi from the assembled chromosomes of the mushroom Coprinopsis cinerea (Coprinus cinereus).</title>
        <authorList>
            <person name="Stajich J.E."/>
            <person name="Wilke S.K."/>
            <person name="Ahren D."/>
            <person name="Au C.H."/>
            <person name="Birren B.W."/>
            <person name="Borodovsky M."/>
            <person name="Burns C."/>
            <person name="Canback B."/>
            <person name="Casselton L.A."/>
            <person name="Cheng C.K."/>
            <person name="Deng J."/>
            <person name="Dietrich F.S."/>
            <person name="Fargo D.C."/>
            <person name="Farman M.L."/>
            <person name="Gathman A.C."/>
            <person name="Goldberg J."/>
            <person name="Guigo R."/>
            <person name="Hoegger P.J."/>
            <person name="Hooker J.B."/>
            <person name="Huggins A."/>
            <person name="James T.Y."/>
            <person name="Kamada T."/>
            <person name="Kilaru S."/>
            <person name="Kodira C."/>
            <person name="Kues U."/>
            <person name="Kupfer D."/>
            <person name="Kwan H.S."/>
            <person name="Lomsadze A."/>
            <person name="Li W."/>
            <person name="Lilly W.W."/>
            <person name="Ma L.J."/>
            <person name="Mackey A.J."/>
            <person name="Manning G."/>
            <person name="Martin F."/>
            <person name="Muraguchi H."/>
            <person name="Natvig D.O."/>
            <person name="Palmerini H."/>
            <person name="Ramesh M.A."/>
            <person name="Rehmeyer C.J."/>
            <person name="Roe B.A."/>
            <person name="Shenoy N."/>
            <person name="Stanke M."/>
            <person name="Ter-Hovhannisyan V."/>
            <person name="Tunlid A."/>
            <person name="Velagapudi R."/>
            <person name="Vision T.J."/>
            <person name="Zeng Q."/>
            <person name="Zolan M.E."/>
            <person name="Pukkila P.J."/>
        </authorList>
    </citation>
    <scope>NUCLEOTIDE SEQUENCE [LARGE SCALE GENOMIC DNA]</scope>
    <source>
        <strain evidence="2">Okayama-7 / 130 / ATCC MYA-4618 / FGSC 9003</strain>
    </source>
</reference>
<sequence length="329" mass="36770">MSRLSHWELTVIDHRIDCMTDDKRALAQFSLVGRQYYPRTKNPPIPIDPNLPQRSATSILEVRPIPPRSTAESRRATLSLHCGTQRSELQTPRGHHNAVGEVEKVALISDCTEWGYFPEDGKGAIGCLSALPTIQNVKIYQHLLNVRYLALEGVMVDFEELEADGHHSNVRPGAVPKLVRLTRSSSPYGILVAPSDFTDSERPHDSQWIQAMRRSGKIAGSPLHPSSEDDLDGTYPPMTILDISEESDLGRPDHRVGGPRSTWTYLDDWPVPDKAVNPGLSILERVALRVHVSEAHLARWNEVEQWLVSLMVNLVACSVRFEGEKVAET</sequence>
<dbReference type="Proteomes" id="UP000001861">
    <property type="component" value="Unassembled WGS sequence"/>
</dbReference>
<accession>A8NVH1</accession>
<evidence type="ECO:0000313" key="1">
    <source>
        <dbReference type="EMBL" id="EAU85124.2"/>
    </source>
</evidence>
<dbReference type="KEGG" id="cci:CC1G_08097"/>
<protein>
    <submittedName>
        <fullName evidence="1">Uncharacterized protein</fullName>
    </submittedName>
</protein>
<dbReference type="RefSeq" id="XP_001836712.2">
    <property type="nucleotide sequence ID" value="XM_001836660.2"/>
</dbReference>
<name>A8NVH1_COPC7</name>
<proteinExistence type="predicted"/>
<dbReference type="EMBL" id="AACS02000004">
    <property type="protein sequence ID" value="EAU85124.2"/>
    <property type="molecule type" value="Genomic_DNA"/>
</dbReference>
<organism evidence="1 2">
    <name type="scientific">Coprinopsis cinerea (strain Okayama-7 / 130 / ATCC MYA-4618 / FGSC 9003)</name>
    <name type="common">Inky cap fungus</name>
    <name type="synonym">Hormographiella aspergillata</name>
    <dbReference type="NCBI Taxonomy" id="240176"/>
    <lineage>
        <taxon>Eukaryota</taxon>
        <taxon>Fungi</taxon>
        <taxon>Dikarya</taxon>
        <taxon>Basidiomycota</taxon>
        <taxon>Agaricomycotina</taxon>
        <taxon>Agaricomycetes</taxon>
        <taxon>Agaricomycetidae</taxon>
        <taxon>Agaricales</taxon>
        <taxon>Agaricineae</taxon>
        <taxon>Psathyrellaceae</taxon>
        <taxon>Coprinopsis</taxon>
    </lineage>
</organism>